<proteinExistence type="predicted"/>
<dbReference type="PANTHER" id="PTHR12905">
    <property type="entry name" value="METALLOPHOSPHOESTERASE"/>
    <property type="match status" value="1"/>
</dbReference>
<dbReference type="Pfam" id="PF00149">
    <property type="entry name" value="Metallophos"/>
    <property type="match status" value="1"/>
</dbReference>
<accession>A0A2P4Y0L7</accession>
<dbReference type="Gene3D" id="3.60.21.10">
    <property type="match status" value="1"/>
</dbReference>
<dbReference type="PANTHER" id="PTHR12905:SF0">
    <property type="entry name" value="CALCINEURIN-LIKE PHOSPHOESTERASE DOMAIN-CONTAINING PROTEIN"/>
    <property type="match status" value="1"/>
</dbReference>
<dbReference type="GO" id="GO:0016787">
    <property type="term" value="F:hydrolase activity"/>
    <property type="evidence" value="ECO:0007669"/>
    <property type="project" value="InterPro"/>
</dbReference>
<dbReference type="InterPro" id="IPR029052">
    <property type="entry name" value="Metallo-depent_PP-like"/>
</dbReference>
<organism evidence="2 3">
    <name type="scientific">Phytophthora palmivora</name>
    <dbReference type="NCBI Taxonomy" id="4796"/>
    <lineage>
        <taxon>Eukaryota</taxon>
        <taxon>Sar</taxon>
        <taxon>Stramenopiles</taxon>
        <taxon>Oomycota</taxon>
        <taxon>Peronosporomycetes</taxon>
        <taxon>Peronosporales</taxon>
        <taxon>Peronosporaceae</taxon>
        <taxon>Phytophthora</taxon>
    </lineage>
</organism>
<evidence type="ECO:0000313" key="2">
    <source>
        <dbReference type="EMBL" id="POM71362.1"/>
    </source>
</evidence>
<dbReference type="InterPro" id="IPR004843">
    <property type="entry name" value="Calcineurin-like_PHP"/>
</dbReference>
<name>A0A2P4Y0L7_9STRA</name>
<dbReference type="AlphaFoldDB" id="A0A2P4Y0L7"/>
<sequence length="271" mass="30784">MKVVCVSDTHGLHDDALAIPDGDVFVHAGDFTDTGERSEVVAFNEFLGRLPHRYKLVIAGNHESSFDRTFYPQFWHQYGHCQEYNPDEVRALLTNALYLEDQAVLIEGFYEPVNPPFVFDLTGPPKRGWSKHTVSLTTPPSSLGIRRSFSTNDVSSLSSLSKTEDEDVDMDTALLTEAEPKDYDLMLHEWLRLCSHKPPFIETKLVQVETCEINGKGKLREFRVDGTTSGLLFESTLKLRPVMNVQKRALRYLFSQGFRSNSENYKAEDAE</sequence>
<dbReference type="OrthoDB" id="630188at2759"/>
<reference evidence="2 3" key="1">
    <citation type="journal article" date="2017" name="Genome Biol. Evol.">
        <title>Phytophthora megakarya and P. palmivora, closely related causal agents of cacao black pod rot, underwent increases in genome sizes and gene numbers by different mechanisms.</title>
        <authorList>
            <person name="Ali S.S."/>
            <person name="Shao J."/>
            <person name="Lary D.J."/>
            <person name="Kronmiller B."/>
            <person name="Shen D."/>
            <person name="Strem M.D."/>
            <person name="Amoako-Attah I."/>
            <person name="Akrofi A.Y."/>
            <person name="Begoude B.A."/>
            <person name="Ten Hoopen G.M."/>
            <person name="Coulibaly K."/>
            <person name="Kebe B.I."/>
            <person name="Melnick R.L."/>
            <person name="Guiltinan M.J."/>
            <person name="Tyler B.M."/>
            <person name="Meinhardt L.W."/>
            <person name="Bailey B.A."/>
        </authorList>
    </citation>
    <scope>NUCLEOTIDE SEQUENCE [LARGE SCALE GENOMIC DNA]</scope>
    <source>
        <strain evidence="3">sbr112.9</strain>
    </source>
</reference>
<dbReference type="Proteomes" id="UP000237271">
    <property type="component" value="Unassembled WGS sequence"/>
</dbReference>
<gene>
    <name evidence="2" type="ORF">PHPALM_12079</name>
</gene>
<evidence type="ECO:0000313" key="3">
    <source>
        <dbReference type="Proteomes" id="UP000237271"/>
    </source>
</evidence>
<protein>
    <submittedName>
        <fullName evidence="2">Calcineurin-like phosphoesterase</fullName>
    </submittedName>
</protein>
<keyword evidence="3" id="KW-1185">Reference proteome</keyword>
<feature type="domain" description="Calcineurin-like phosphoesterase" evidence="1">
    <location>
        <begin position="1"/>
        <end position="90"/>
    </location>
</feature>
<dbReference type="SUPFAM" id="SSF56300">
    <property type="entry name" value="Metallo-dependent phosphatases"/>
    <property type="match status" value="1"/>
</dbReference>
<evidence type="ECO:0000259" key="1">
    <source>
        <dbReference type="Pfam" id="PF00149"/>
    </source>
</evidence>
<comment type="caution">
    <text evidence="2">The sequence shown here is derived from an EMBL/GenBank/DDBJ whole genome shotgun (WGS) entry which is preliminary data.</text>
</comment>
<dbReference type="EMBL" id="NCKW01006518">
    <property type="protein sequence ID" value="POM71362.1"/>
    <property type="molecule type" value="Genomic_DNA"/>
</dbReference>
<feature type="non-terminal residue" evidence="2">
    <location>
        <position position="271"/>
    </location>
</feature>
<dbReference type="InterPro" id="IPR051693">
    <property type="entry name" value="UPF0046_metallophosphoest"/>
</dbReference>